<protein>
    <submittedName>
        <fullName evidence="1">Uncharacterized protein</fullName>
    </submittedName>
</protein>
<sequence length="324" mass="37235">MPFDSLEDLESQDLEMESQDLESEELAFDLLSVLPESPSWDFRKPCWARAQDLELKHESRTPGMSAIDAALAGEQRLSHCCRCFKRIITHSWKCNGPCRQRTYCIVCVILMHPGRLCENRNAPAMIIRSLEDLLPESDRLPNWKPDGKMQCGHPGCNFKSFEKNEYVWICQKCPRKYFHNECWAHMHPWASLTAPNRSDEPRLQHIQEDGGRDLPAGLKYPSECYSCPRCKGPVMPVRTTENGNRMEIWKCISRMGGAKPCITQFEPRGNVCIGGTKRETVCDYKKNQSCSFSGTNFCTRCVLHKPPENLGKRYRSVRLPKIMN</sequence>
<keyword evidence="2" id="KW-1185">Reference proteome</keyword>
<dbReference type="AlphaFoldDB" id="U4LLG3"/>
<dbReference type="EMBL" id="HF935907">
    <property type="protein sequence ID" value="CCX32768.1"/>
    <property type="molecule type" value="Genomic_DNA"/>
</dbReference>
<accession>U4LLG3</accession>
<evidence type="ECO:0000313" key="2">
    <source>
        <dbReference type="Proteomes" id="UP000018144"/>
    </source>
</evidence>
<organism evidence="1 2">
    <name type="scientific">Pyronema omphalodes (strain CBS 100304)</name>
    <name type="common">Pyronema confluens</name>
    <dbReference type="NCBI Taxonomy" id="1076935"/>
    <lineage>
        <taxon>Eukaryota</taxon>
        <taxon>Fungi</taxon>
        <taxon>Dikarya</taxon>
        <taxon>Ascomycota</taxon>
        <taxon>Pezizomycotina</taxon>
        <taxon>Pezizomycetes</taxon>
        <taxon>Pezizales</taxon>
        <taxon>Pyronemataceae</taxon>
        <taxon>Pyronema</taxon>
    </lineage>
</organism>
<reference evidence="1 2" key="1">
    <citation type="journal article" date="2013" name="PLoS Genet.">
        <title>The genome and development-dependent transcriptomes of Pyronema confluens: a window into fungal evolution.</title>
        <authorList>
            <person name="Traeger S."/>
            <person name="Altegoer F."/>
            <person name="Freitag M."/>
            <person name="Gabaldon T."/>
            <person name="Kempken F."/>
            <person name="Kumar A."/>
            <person name="Marcet-Houben M."/>
            <person name="Poggeler S."/>
            <person name="Stajich J.E."/>
            <person name="Nowrousian M."/>
        </authorList>
    </citation>
    <scope>NUCLEOTIDE SEQUENCE [LARGE SCALE GENOMIC DNA]</scope>
    <source>
        <strain evidence="2">CBS 100304</strain>
        <tissue evidence="1">Vegetative mycelium</tissue>
    </source>
</reference>
<evidence type="ECO:0000313" key="1">
    <source>
        <dbReference type="EMBL" id="CCX32768.1"/>
    </source>
</evidence>
<dbReference type="Proteomes" id="UP000018144">
    <property type="component" value="Unassembled WGS sequence"/>
</dbReference>
<proteinExistence type="predicted"/>
<name>U4LLG3_PYROM</name>
<gene>
    <name evidence="1" type="ORF">PCON_13619</name>
</gene>